<organism evidence="1 2">
    <name type="scientific">Mesonia aestuariivivens</name>
    <dbReference type="NCBI Taxonomy" id="2796128"/>
    <lineage>
        <taxon>Bacteria</taxon>
        <taxon>Pseudomonadati</taxon>
        <taxon>Bacteroidota</taxon>
        <taxon>Flavobacteriia</taxon>
        <taxon>Flavobacteriales</taxon>
        <taxon>Flavobacteriaceae</taxon>
        <taxon>Mesonia</taxon>
    </lineage>
</organism>
<dbReference type="RefSeq" id="WP_219039554.1">
    <property type="nucleotide sequence ID" value="NZ_JAHWDF010000004.1"/>
</dbReference>
<reference evidence="1 2" key="1">
    <citation type="submission" date="2021-07" db="EMBL/GenBank/DDBJ databases">
        <title>Mesonia aestuariivivens sp. nov., isolated from a tidal flat.</title>
        <authorList>
            <person name="Kim Y.-O."/>
            <person name="Yoon J.-H."/>
        </authorList>
    </citation>
    <scope>NUCLEOTIDE SEQUENCE [LARGE SCALE GENOMIC DNA]</scope>
    <source>
        <strain evidence="1 2">JHPTF-M18</strain>
    </source>
</reference>
<gene>
    <name evidence="1" type="ORF">KW502_05630</name>
</gene>
<name>A0ABS6W2C2_9FLAO</name>
<protein>
    <recommendedName>
        <fullName evidence="3">DUF4878 domain-containing protein</fullName>
    </recommendedName>
</protein>
<accession>A0ABS6W2C2</accession>
<dbReference type="Proteomes" id="UP000719267">
    <property type="component" value="Unassembled WGS sequence"/>
</dbReference>
<comment type="caution">
    <text evidence="1">The sequence shown here is derived from an EMBL/GenBank/DDBJ whole genome shotgun (WGS) entry which is preliminary data.</text>
</comment>
<keyword evidence="2" id="KW-1185">Reference proteome</keyword>
<proteinExistence type="predicted"/>
<sequence>MKYETTIAVYIDNELNDNDYASIEDFAKDYSYVNSKKEISSDGVTDFSTDTIVYNSKLNKSFNINKIRVQLTGVKEVRIDLFLKEKQNWFVV</sequence>
<dbReference type="EMBL" id="JAHWDF010000004">
    <property type="protein sequence ID" value="MBW2961274.1"/>
    <property type="molecule type" value="Genomic_DNA"/>
</dbReference>
<evidence type="ECO:0000313" key="2">
    <source>
        <dbReference type="Proteomes" id="UP000719267"/>
    </source>
</evidence>
<evidence type="ECO:0000313" key="1">
    <source>
        <dbReference type="EMBL" id="MBW2961274.1"/>
    </source>
</evidence>
<evidence type="ECO:0008006" key="3">
    <source>
        <dbReference type="Google" id="ProtNLM"/>
    </source>
</evidence>